<sequence>MNIYVVRHGKTDWNTVKRLQGRSDTDLNQEGIEAAIRTGEALKDIPFDIAFTSPLKRAKETAELILQSRQVPVIEDERIIEISFGEYEGLISDPKHYEIPDKEFRNFFEHPENYHTPPGGESLTELGERTKDFMEDIMSRKELSGKTILVASHGCATRGILNSIRTFSIEDFWHGGVPKNCSVALIEVKDGIPRLVFEDKVFERETGL</sequence>
<evidence type="ECO:0000256" key="6">
    <source>
        <dbReference type="PIRSR" id="PIRSR613078-2"/>
    </source>
</evidence>
<name>A0A9D1D1T6_9FIRM</name>
<evidence type="ECO:0000256" key="2">
    <source>
        <dbReference type="ARBA" id="ARBA00012028"/>
    </source>
</evidence>
<evidence type="ECO:0000313" key="9">
    <source>
        <dbReference type="Proteomes" id="UP000886886"/>
    </source>
</evidence>
<feature type="active site" description="Tele-phosphohistidine intermediate" evidence="5">
    <location>
        <position position="8"/>
    </location>
</feature>
<dbReference type="CDD" id="cd07067">
    <property type="entry name" value="HP_PGM_like"/>
    <property type="match status" value="1"/>
</dbReference>
<proteinExistence type="inferred from homology"/>
<gene>
    <name evidence="8" type="ORF">IAB26_10330</name>
</gene>
<feature type="binding site" evidence="6">
    <location>
        <begin position="7"/>
        <end position="14"/>
    </location>
    <ligand>
        <name>substrate</name>
    </ligand>
</feature>
<reference evidence="8" key="1">
    <citation type="submission" date="2020-10" db="EMBL/GenBank/DDBJ databases">
        <authorList>
            <person name="Gilroy R."/>
        </authorList>
    </citation>
    <scope>NUCLEOTIDE SEQUENCE</scope>
    <source>
        <strain evidence="8">ChiSjej3B21-11622</strain>
    </source>
</reference>
<dbReference type="EMBL" id="DVFT01000154">
    <property type="protein sequence ID" value="HIQ96948.1"/>
    <property type="molecule type" value="Genomic_DNA"/>
</dbReference>
<dbReference type="SMART" id="SM00855">
    <property type="entry name" value="PGAM"/>
    <property type="match status" value="1"/>
</dbReference>
<evidence type="ECO:0000256" key="4">
    <source>
        <dbReference type="ARBA" id="ARBA00023235"/>
    </source>
</evidence>
<dbReference type="PANTHER" id="PTHR11931">
    <property type="entry name" value="PHOSPHOGLYCERATE MUTASE"/>
    <property type="match status" value="1"/>
</dbReference>
<dbReference type="Proteomes" id="UP000886886">
    <property type="component" value="Unassembled WGS sequence"/>
</dbReference>
<evidence type="ECO:0000256" key="7">
    <source>
        <dbReference type="PIRSR" id="PIRSR613078-3"/>
    </source>
</evidence>
<dbReference type="GO" id="GO:0006096">
    <property type="term" value="P:glycolytic process"/>
    <property type="evidence" value="ECO:0007669"/>
    <property type="project" value="UniProtKB-KW"/>
</dbReference>
<comment type="similarity">
    <text evidence="1">Belongs to the phosphoglycerate mutase family. BPG-dependent PGAM subfamily.</text>
</comment>
<dbReference type="GO" id="GO:0004619">
    <property type="term" value="F:phosphoglycerate mutase activity"/>
    <property type="evidence" value="ECO:0007669"/>
    <property type="project" value="UniProtKB-EC"/>
</dbReference>
<feature type="binding site" evidence="6">
    <location>
        <position position="57"/>
    </location>
    <ligand>
        <name>substrate</name>
    </ligand>
</feature>
<evidence type="ECO:0000256" key="3">
    <source>
        <dbReference type="ARBA" id="ARBA00023152"/>
    </source>
</evidence>
<reference evidence="8" key="2">
    <citation type="journal article" date="2021" name="PeerJ">
        <title>Extensive microbial diversity within the chicken gut microbiome revealed by metagenomics and culture.</title>
        <authorList>
            <person name="Gilroy R."/>
            <person name="Ravi A."/>
            <person name="Getino M."/>
            <person name="Pursley I."/>
            <person name="Horton D.L."/>
            <person name="Alikhan N.F."/>
            <person name="Baker D."/>
            <person name="Gharbi K."/>
            <person name="Hall N."/>
            <person name="Watson M."/>
            <person name="Adriaenssens E.M."/>
            <person name="Foster-Nyarko E."/>
            <person name="Jarju S."/>
            <person name="Secka A."/>
            <person name="Antonio M."/>
            <person name="Oren A."/>
            <person name="Chaudhuri R.R."/>
            <person name="La Ragione R."/>
            <person name="Hildebrand F."/>
            <person name="Pallen M.J."/>
        </authorList>
    </citation>
    <scope>NUCLEOTIDE SEQUENCE</scope>
    <source>
        <strain evidence="8">ChiSjej3B21-11622</strain>
    </source>
</reference>
<dbReference type="EC" id="5.4.2.11" evidence="2"/>
<evidence type="ECO:0000313" key="8">
    <source>
        <dbReference type="EMBL" id="HIQ96948.1"/>
    </source>
</evidence>
<dbReference type="SUPFAM" id="SSF53254">
    <property type="entry name" value="Phosphoglycerate mutase-like"/>
    <property type="match status" value="1"/>
</dbReference>
<dbReference type="InterPro" id="IPR005952">
    <property type="entry name" value="Phosphogly_mut1"/>
</dbReference>
<comment type="caution">
    <text evidence="8">The sequence shown here is derived from an EMBL/GenBank/DDBJ whole genome shotgun (WGS) entry which is preliminary data.</text>
</comment>
<dbReference type="AlphaFoldDB" id="A0A9D1D1T6"/>
<feature type="site" description="Transition state stabilizer" evidence="7">
    <location>
        <position position="153"/>
    </location>
</feature>
<evidence type="ECO:0000256" key="1">
    <source>
        <dbReference type="ARBA" id="ARBA00006717"/>
    </source>
</evidence>
<keyword evidence="3" id="KW-0324">Glycolysis</keyword>
<dbReference type="InterPro" id="IPR029033">
    <property type="entry name" value="His_PPase_superfam"/>
</dbReference>
<evidence type="ECO:0000256" key="5">
    <source>
        <dbReference type="PIRSR" id="PIRSR613078-1"/>
    </source>
</evidence>
<dbReference type="Pfam" id="PF00300">
    <property type="entry name" value="His_Phos_1"/>
    <property type="match status" value="1"/>
</dbReference>
<keyword evidence="4" id="KW-0413">Isomerase</keyword>
<feature type="active site" description="Proton donor/acceptor" evidence="5">
    <location>
        <position position="81"/>
    </location>
</feature>
<accession>A0A9D1D1T6</accession>
<protein>
    <recommendedName>
        <fullName evidence="2">phosphoglycerate mutase (2,3-diphosphoglycerate-dependent)</fullName>
        <ecNumber evidence="2">5.4.2.11</ecNumber>
    </recommendedName>
</protein>
<dbReference type="Gene3D" id="3.40.50.1240">
    <property type="entry name" value="Phosphoglycerate mutase-like"/>
    <property type="match status" value="1"/>
</dbReference>
<organism evidence="8 9">
    <name type="scientific">Candidatus Limivivens merdigallinarum</name>
    <dbReference type="NCBI Taxonomy" id="2840859"/>
    <lineage>
        <taxon>Bacteria</taxon>
        <taxon>Bacillati</taxon>
        <taxon>Bacillota</taxon>
        <taxon>Clostridia</taxon>
        <taxon>Lachnospirales</taxon>
        <taxon>Lachnospiraceae</taxon>
        <taxon>Lachnospiraceae incertae sedis</taxon>
        <taxon>Candidatus Limivivens</taxon>
    </lineage>
</organism>
<dbReference type="InterPro" id="IPR013078">
    <property type="entry name" value="His_Pase_superF_clade-1"/>
</dbReference>